<dbReference type="PANTHER" id="PTHR23255">
    <property type="entry name" value="TRANSFORMING GROWTH FACTOR-BETA RECEPTOR TYPE I AND II"/>
    <property type="match status" value="1"/>
</dbReference>
<keyword evidence="12" id="KW-0472">Membrane</keyword>
<dbReference type="Proteomes" id="UP000663860">
    <property type="component" value="Unassembled WGS sequence"/>
</dbReference>
<evidence type="ECO:0000256" key="10">
    <source>
        <dbReference type="ARBA" id="ARBA00022840"/>
    </source>
</evidence>
<dbReference type="Pfam" id="PF07714">
    <property type="entry name" value="PK_Tyr_Ser-Thr"/>
    <property type="match status" value="1"/>
</dbReference>
<dbReference type="AlphaFoldDB" id="A0A814L9H3"/>
<evidence type="ECO:0000256" key="13">
    <source>
        <dbReference type="ARBA" id="ARBA00023170"/>
    </source>
</evidence>
<dbReference type="InterPro" id="IPR011009">
    <property type="entry name" value="Kinase-like_dom_sf"/>
</dbReference>
<evidence type="ECO:0000256" key="14">
    <source>
        <dbReference type="PROSITE-ProRule" id="PRU10141"/>
    </source>
</evidence>
<comment type="caution">
    <text evidence="17">The sequence shown here is derived from an EMBL/GenBank/DDBJ whole genome shotgun (WGS) entry which is preliminary data.</text>
</comment>
<dbReference type="PANTHER" id="PTHR23255:SF71">
    <property type="entry name" value="RECEPTOR PROTEIN SERINE_THREONINE KINASE"/>
    <property type="match status" value="1"/>
</dbReference>
<protein>
    <recommendedName>
        <fullName evidence="3">receptor protein serine/threonine kinase</fullName>
        <ecNumber evidence="3">2.7.11.30</ecNumber>
    </recommendedName>
</protein>
<evidence type="ECO:0000256" key="4">
    <source>
        <dbReference type="ARBA" id="ARBA00022527"/>
    </source>
</evidence>
<dbReference type="GO" id="GO:0004675">
    <property type="term" value="F:transmembrane receptor protein serine/threonine kinase activity"/>
    <property type="evidence" value="ECO:0007669"/>
    <property type="project" value="UniProtKB-EC"/>
</dbReference>
<proteinExistence type="inferred from homology"/>
<evidence type="ECO:0000313" key="17">
    <source>
        <dbReference type="EMBL" id="CAF1060367.1"/>
    </source>
</evidence>
<dbReference type="InterPro" id="IPR000333">
    <property type="entry name" value="TGFB_receptor"/>
</dbReference>
<keyword evidence="4" id="KW-0723">Serine/threonine-protein kinase</keyword>
<keyword evidence="13" id="KW-0675">Receptor</keyword>
<dbReference type="GO" id="GO:0043235">
    <property type="term" value="C:receptor complex"/>
    <property type="evidence" value="ECO:0007669"/>
    <property type="project" value="TreeGrafter"/>
</dbReference>
<dbReference type="SUPFAM" id="SSF56112">
    <property type="entry name" value="Protein kinase-like (PK-like)"/>
    <property type="match status" value="2"/>
</dbReference>
<reference evidence="17" key="1">
    <citation type="submission" date="2021-02" db="EMBL/GenBank/DDBJ databases">
        <authorList>
            <person name="Nowell W R."/>
        </authorList>
    </citation>
    <scope>NUCLEOTIDE SEQUENCE</scope>
</reference>
<feature type="signal peptide" evidence="15">
    <location>
        <begin position="1"/>
        <end position="20"/>
    </location>
</feature>
<dbReference type="EC" id="2.7.11.30" evidence="3"/>
<keyword evidence="9" id="KW-0418">Kinase</keyword>
<dbReference type="GO" id="GO:0071363">
    <property type="term" value="P:cellular response to growth factor stimulus"/>
    <property type="evidence" value="ECO:0007669"/>
    <property type="project" value="TreeGrafter"/>
</dbReference>
<evidence type="ECO:0000256" key="7">
    <source>
        <dbReference type="ARBA" id="ARBA00022729"/>
    </source>
</evidence>
<dbReference type="PROSITE" id="PS50011">
    <property type="entry name" value="PROTEIN_KINASE_DOM"/>
    <property type="match status" value="2"/>
</dbReference>
<evidence type="ECO:0000256" key="9">
    <source>
        <dbReference type="ARBA" id="ARBA00022777"/>
    </source>
</evidence>
<dbReference type="GO" id="GO:0005886">
    <property type="term" value="C:plasma membrane"/>
    <property type="evidence" value="ECO:0007669"/>
    <property type="project" value="TreeGrafter"/>
</dbReference>
<dbReference type="EMBL" id="CAJNOE010000219">
    <property type="protein sequence ID" value="CAF1060367.1"/>
    <property type="molecule type" value="Genomic_DNA"/>
</dbReference>
<evidence type="ECO:0000256" key="3">
    <source>
        <dbReference type="ARBA" id="ARBA00012401"/>
    </source>
</evidence>
<evidence type="ECO:0000256" key="1">
    <source>
        <dbReference type="ARBA" id="ARBA00004479"/>
    </source>
</evidence>
<evidence type="ECO:0000256" key="8">
    <source>
        <dbReference type="ARBA" id="ARBA00022741"/>
    </source>
</evidence>
<dbReference type="PROSITE" id="PS00107">
    <property type="entry name" value="PROTEIN_KINASE_ATP"/>
    <property type="match status" value="1"/>
</dbReference>
<keyword evidence="6" id="KW-0812">Transmembrane</keyword>
<dbReference type="SMART" id="SM00220">
    <property type="entry name" value="S_TKc"/>
    <property type="match status" value="1"/>
</dbReference>
<dbReference type="InterPro" id="IPR017441">
    <property type="entry name" value="Protein_kinase_ATP_BS"/>
</dbReference>
<evidence type="ECO:0000256" key="5">
    <source>
        <dbReference type="ARBA" id="ARBA00022679"/>
    </source>
</evidence>
<keyword evidence="7 15" id="KW-0732">Signal</keyword>
<comment type="similarity">
    <text evidence="2">Belongs to the protein kinase superfamily. TKL Ser/Thr protein kinase family. TGFB receptor subfamily.</text>
</comment>
<evidence type="ECO:0000256" key="11">
    <source>
        <dbReference type="ARBA" id="ARBA00022989"/>
    </source>
</evidence>
<organism evidence="17">
    <name type="scientific">Adineta steineri</name>
    <dbReference type="NCBI Taxonomy" id="433720"/>
    <lineage>
        <taxon>Eukaryota</taxon>
        <taxon>Metazoa</taxon>
        <taxon>Spiralia</taxon>
        <taxon>Gnathifera</taxon>
        <taxon>Rotifera</taxon>
        <taxon>Eurotatoria</taxon>
        <taxon>Bdelloidea</taxon>
        <taxon>Adinetida</taxon>
        <taxon>Adinetidae</taxon>
        <taxon>Adineta</taxon>
    </lineage>
</organism>
<evidence type="ECO:0000256" key="12">
    <source>
        <dbReference type="ARBA" id="ARBA00023136"/>
    </source>
</evidence>
<feature type="domain" description="Protein kinase" evidence="16">
    <location>
        <begin position="144"/>
        <end position="359"/>
    </location>
</feature>
<feature type="chain" id="PRO_5032451307" description="receptor protein serine/threonine kinase" evidence="15">
    <location>
        <begin position="21"/>
        <end position="675"/>
    </location>
</feature>
<keyword evidence="8 14" id="KW-0547">Nucleotide-binding</keyword>
<sequence length="675" mass="77065">MIKQPFILAILISSVVLNQGNHDDIISPFDDDNSIQQNINITCFCTGDAQCDLQSSTCQITHPDHACYEAWEKSFNDNTIDVTAGNFSLNQTEADKSNLKRRSLKYKYLHRKHSTIDIFPDNESIGSDRGSIPDLVPIRFSDQVTLDKKIGVGGFGRVYSGKWMNKTVIAIKVFPAHDEPSWQREVFIYETLGLNHENILRFITADHIDVSGYTEHWIATEYHSNGSIYDYLHNHTITVPIMIKMMHSIVSGLFHLHTPIDSARGKVSLAHRDLKTKNILVKQDLSCCIADLGLAVKEKRETQSNLKRHLLKYKCLQAKHSTIDIFPDTESIGSDRGSIPDLVPIRFSNQVTLDKKIGVGGFGRVYSGKWMNKTVIAIKVFPAHDEPSWQREVFIYETLGLNHENILRFITADHIDVSGYTEHWIATEYHSNGSVYDYLHNHTITIPIMIKMMHSIVSGLFHLHTPIDSARGKVSLAHRDLKTKNILVKQDLSCCIADLGLAVKEKREVKIDKENPTVIDIIANHRAGTIRYMAPEILNKTLNDQSFESYKATDLYALGLVFWEMLRRCQTTPEENDTDDYQLPYEDILPNNPSLEQMHDVVCIQKFRPLPSSRWKNNSTLSYIFEQSEELWLENPACRPSSCRIETQLRDQLQSIEIISSHGYNEQRIESPQTI</sequence>
<keyword evidence="10 14" id="KW-0067">ATP-binding</keyword>
<dbReference type="InterPro" id="IPR008271">
    <property type="entry name" value="Ser/Thr_kinase_AS"/>
</dbReference>
<dbReference type="PROSITE" id="PS00108">
    <property type="entry name" value="PROTEIN_KINASE_ST"/>
    <property type="match status" value="1"/>
</dbReference>
<feature type="binding site" evidence="14">
    <location>
        <position position="379"/>
    </location>
    <ligand>
        <name>ATP</name>
        <dbReference type="ChEBI" id="CHEBI:30616"/>
    </ligand>
</feature>
<evidence type="ECO:0000256" key="15">
    <source>
        <dbReference type="SAM" id="SignalP"/>
    </source>
</evidence>
<feature type="domain" description="Protein kinase" evidence="16">
    <location>
        <begin position="351"/>
        <end position="653"/>
    </location>
</feature>
<dbReference type="Gene3D" id="3.30.200.20">
    <property type="entry name" value="Phosphorylase Kinase, domain 1"/>
    <property type="match status" value="2"/>
</dbReference>
<keyword evidence="11" id="KW-1133">Transmembrane helix</keyword>
<dbReference type="Pfam" id="PF00069">
    <property type="entry name" value="Pkinase"/>
    <property type="match status" value="1"/>
</dbReference>
<evidence type="ECO:0000256" key="6">
    <source>
        <dbReference type="ARBA" id="ARBA00022692"/>
    </source>
</evidence>
<dbReference type="Gene3D" id="1.10.510.10">
    <property type="entry name" value="Transferase(Phosphotransferase) domain 1"/>
    <property type="match status" value="2"/>
</dbReference>
<comment type="subcellular location">
    <subcellularLocation>
        <location evidence="1">Membrane</location>
        <topology evidence="1">Single-pass type I membrane protein</topology>
    </subcellularLocation>
</comment>
<dbReference type="GO" id="GO:0005524">
    <property type="term" value="F:ATP binding"/>
    <property type="evidence" value="ECO:0007669"/>
    <property type="project" value="UniProtKB-UniRule"/>
</dbReference>
<dbReference type="InterPro" id="IPR001245">
    <property type="entry name" value="Ser-Thr/Tyr_kinase_cat_dom"/>
</dbReference>
<keyword evidence="5" id="KW-0808">Transferase</keyword>
<evidence type="ECO:0000256" key="2">
    <source>
        <dbReference type="ARBA" id="ARBA00009605"/>
    </source>
</evidence>
<accession>A0A814L9H3</accession>
<name>A0A814L9H3_9BILA</name>
<evidence type="ECO:0000259" key="16">
    <source>
        <dbReference type="PROSITE" id="PS50011"/>
    </source>
</evidence>
<dbReference type="InterPro" id="IPR000719">
    <property type="entry name" value="Prot_kinase_dom"/>
</dbReference>
<gene>
    <name evidence="17" type="ORF">IZO911_LOCUS20842</name>
</gene>